<dbReference type="Pfam" id="PF00828">
    <property type="entry name" value="Ribosomal_L27A"/>
    <property type="match status" value="1"/>
</dbReference>
<dbReference type="InterPro" id="IPR036227">
    <property type="entry name" value="Ribosomal_uL15/eL18_sf"/>
</dbReference>
<dbReference type="GO" id="GO:0006412">
    <property type="term" value="P:translation"/>
    <property type="evidence" value="ECO:0007669"/>
    <property type="project" value="InterPro"/>
</dbReference>
<evidence type="ECO:0000313" key="9">
    <source>
        <dbReference type="EMBL" id="JAS21418.1"/>
    </source>
</evidence>
<evidence type="ECO:0000256" key="6">
    <source>
        <dbReference type="SAM" id="MobiDB-lite"/>
    </source>
</evidence>
<feature type="region of interest" description="Disordered" evidence="6">
    <location>
        <begin position="24"/>
        <end position="59"/>
    </location>
</feature>
<evidence type="ECO:0000256" key="4">
    <source>
        <dbReference type="ARBA" id="ARBA00035299"/>
    </source>
</evidence>
<evidence type="ECO:0000256" key="1">
    <source>
        <dbReference type="ARBA" id="ARBA00007320"/>
    </source>
</evidence>
<dbReference type="GO" id="GO:0003735">
    <property type="term" value="F:structural constituent of ribosome"/>
    <property type="evidence" value="ECO:0007669"/>
    <property type="project" value="InterPro"/>
</dbReference>
<sequence>MSAGRRKGIDAALAMLRNLPRVSLNNIKNNPDAPKRSVRKRAQHGGDKHGAGNKGSKQRQNYMRLGYETGNNPFYLRFPNEPYYKGHHLKRQYVPMSLQQLQLMIDTNRLNPSGPIDLASICNTGLIYVYPDLKQFGLHLTDEGADNFNAKINIEVQWASEPVIAAIERNGGVITTAYYDLDSLFVIRNPLKFFEKGESIPRRMLPPEDAALYYSSAANRGYLADPDKVSWERLVLAQKYGYKLPKIEEDPEYNMLTMRKDPRQIFYGLEPGWLVSLVDKNILKPKDSELQQYYKT</sequence>
<dbReference type="InterPro" id="IPR005749">
    <property type="entry name" value="Ribosomal_uL15_bac-type"/>
</dbReference>
<reference evidence="8" key="1">
    <citation type="submission" date="2015-12" db="EMBL/GenBank/DDBJ databases">
        <title>De novo transcriptome assembly of four potential Pierce s Disease insect vectors from Arizona vineyards.</title>
        <authorList>
            <person name="Tassone E.E."/>
        </authorList>
    </citation>
    <scope>NUCLEOTIDE SEQUENCE</scope>
</reference>
<proteinExistence type="inferred from homology"/>
<keyword evidence="2" id="KW-0689">Ribosomal protein</keyword>
<evidence type="ECO:0000256" key="3">
    <source>
        <dbReference type="ARBA" id="ARBA00023274"/>
    </source>
</evidence>
<gene>
    <name evidence="9" type="ORF">g.2777</name>
    <name evidence="8" type="ORF">g.2778</name>
</gene>
<organism evidence="8">
    <name type="scientific">Clastoptera arizonana</name>
    <name type="common">Arizona spittle bug</name>
    <dbReference type="NCBI Taxonomy" id="38151"/>
    <lineage>
        <taxon>Eukaryota</taxon>
        <taxon>Metazoa</taxon>
        <taxon>Ecdysozoa</taxon>
        <taxon>Arthropoda</taxon>
        <taxon>Hexapoda</taxon>
        <taxon>Insecta</taxon>
        <taxon>Pterygota</taxon>
        <taxon>Neoptera</taxon>
        <taxon>Paraneoptera</taxon>
        <taxon>Hemiptera</taxon>
        <taxon>Auchenorrhyncha</taxon>
        <taxon>Cercopoidea</taxon>
        <taxon>Clastopteridae</taxon>
        <taxon>Clastoptera</taxon>
    </lineage>
</organism>
<dbReference type="InterPro" id="IPR021131">
    <property type="entry name" value="Ribosomal_uL15/eL18"/>
</dbReference>
<dbReference type="EMBL" id="GEDC01023705">
    <property type="protein sequence ID" value="JAS13593.1"/>
    <property type="molecule type" value="Transcribed_RNA"/>
</dbReference>
<comment type="similarity">
    <text evidence="1">Belongs to the universal ribosomal protein uL15 family.</text>
</comment>
<feature type="domain" description="Large ribosomal subunit protein uL15/eL18" evidence="7">
    <location>
        <begin position="96"/>
        <end position="175"/>
    </location>
</feature>
<dbReference type="GO" id="GO:0005762">
    <property type="term" value="C:mitochondrial large ribosomal subunit"/>
    <property type="evidence" value="ECO:0007669"/>
    <property type="project" value="TreeGrafter"/>
</dbReference>
<evidence type="ECO:0000256" key="2">
    <source>
        <dbReference type="ARBA" id="ARBA00022980"/>
    </source>
</evidence>
<dbReference type="PANTHER" id="PTHR12934">
    <property type="entry name" value="50S RIBOSOMAL PROTEIN L15"/>
    <property type="match status" value="1"/>
</dbReference>
<dbReference type="AlphaFoldDB" id="A0A1B6CJR2"/>
<dbReference type="EMBL" id="GEDC01015880">
    <property type="protein sequence ID" value="JAS21418.1"/>
    <property type="molecule type" value="Transcribed_RNA"/>
</dbReference>
<dbReference type="SUPFAM" id="SSF52080">
    <property type="entry name" value="Ribosomal proteins L15p and L18e"/>
    <property type="match status" value="1"/>
</dbReference>
<accession>A0A1B6CJR2</accession>
<keyword evidence="3" id="KW-0687">Ribonucleoprotein</keyword>
<protein>
    <recommendedName>
        <fullName evidence="4">Large ribosomal subunit protein uL15m</fullName>
    </recommendedName>
    <alternativeName>
        <fullName evidence="5">39S ribosomal protein L15, mitochondrial</fullName>
    </alternativeName>
</protein>
<dbReference type="PANTHER" id="PTHR12934:SF11">
    <property type="entry name" value="LARGE RIBOSOMAL SUBUNIT PROTEIN UL15M"/>
    <property type="match status" value="1"/>
</dbReference>
<evidence type="ECO:0000313" key="8">
    <source>
        <dbReference type="EMBL" id="JAS13593.1"/>
    </source>
</evidence>
<name>A0A1B6CJR2_9HEMI</name>
<evidence type="ECO:0000256" key="5">
    <source>
        <dbReference type="ARBA" id="ARBA00035423"/>
    </source>
</evidence>
<evidence type="ECO:0000259" key="7">
    <source>
        <dbReference type="Pfam" id="PF00828"/>
    </source>
</evidence>